<feature type="compositionally biased region" description="Basic and acidic residues" evidence="7">
    <location>
        <begin position="253"/>
        <end position="268"/>
    </location>
</feature>
<dbReference type="HOGENOM" id="CLU_060223_0_0_1"/>
<dbReference type="GO" id="GO:0005730">
    <property type="term" value="C:nucleolus"/>
    <property type="evidence" value="ECO:0007669"/>
    <property type="project" value="UniProtKB-SubCell"/>
</dbReference>
<dbReference type="EnsemblProtists" id="PYU1_T005449">
    <property type="protein sequence ID" value="PYU1_T005449"/>
    <property type="gene ID" value="PYU1_G005438"/>
</dbReference>
<keyword evidence="9" id="KW-1185">Reference proteome</keyword>
<reference evidence="9" key="1">
    <citation type="journal article" date="2010" name="Genome Biol.">
        <title>Genome sequence of the necrotrophic plant pathogen Pythium ultimum reveals original pathogenicity mechanisms and effector repertoire.</title>
        <authorList>
            <person name="Levesque C.A."/>
            <person name="Brouwer H."/>
            <person name="Cano L."/>
            <person name="Hamilton J.P."/>
            <person name="Holt C."/>
            <person name="Huitema E."/>
            <person name="Raffaele S."/>
            <person name="Robideau G.P."/>
            <person name="Thines M."/>
            <person name="Win J."/>
            <person name="Zerillo M.M."/>
            <person name="Beakes G.W."/>
            <person name="Boore J.L."/>
            <person name="Busam D."/>
            <person name="Dumas B."/>
            <person name="Ferriera S."/>
            <person name="Fuerstenberg S.I."/>
            <person name="Gachon C.M."/>
            <person name="Gaulin E."/>
            <person name="Govers F."/>
            <person name="Grenville-Briggs L."/>
            <person name="Horner N."/>
            <person name="Hostetler J."/>
            <person name="Jiang R.H."/>
            <person name="Johnson J."/>
            <person name="Krajaejun T."/>
            <person name="Lin H."/>
            <person name="Meijer H.J."/>
            <person name="Moore B."/>
            <person name="Morris P."/>
            <person name="Phuntmart V."/>
            <person name="Puiu D."/>
            <person name="Shetty J."/>
            <person name="Stajich J.E."/>
            <person name="Tripathy S."/>
            <person name="Wawra S."/>
            <person name="van West P."/>
            <person name="Whitty B.R."/>
            <person name="Coutinho P.M."/>
            <person name="Henrissat B."/>
            <person name="Martin F."/>
            <person name="Thomas P.D."/>
            <person name="Tyler B.M."/>
            <person name="De Vries R.P."/>
            <person name="Kamoun S."/>
            <person name="Yandell M."/>
            <person name="Tisserat N."/>
            <person name="Buell C.R."/>
        </authorList>
    </citation>
    <scope>NUCLEOTIDE SEQUENCE</scope>
    <source>
        <strain evidence="9">DAOM:BR144</strain>
    </source>
</reference>
<dbReference type="EMBL" id="GL376633">
    <property type="status" value="NOT_ANNOTATED_CDS"/>
    <property type="molecule type" value="Genomic_DNA"/>
</dbReference>
<dbReference type="PIRSF" id="PIRSF017302">
    <property type="entry name" value="Gltscr2"/>
    <property type="match status" value="1"/>
</dbReference>
<evidence type="ECO:0000256" key="6">
    <source>
        <dbReference type="ARBA" id="ARBA00023242"/>
    </source>
</evidence>
<feature type="region of interest" description="Disordered" evidence="7">
    <location>
        <begin position="193"/>
        <end position="274"/>
    </location>
</feature>
<dbReference type="eggNOG" id="KOG2823">
    <property type="taxonomic scope" value="Eukaryota"/>
</dbReference>
<dbReference type="OMA" id="LELTGMW"/>
<evidence type="ECO:0000256" key="3">
    <source>
        <dbReference type="ARBA" id="ARBA00008838"/>
    </source>
</evidence>
<evidence type="ECO:0000256" key="2">
    <source>
        <dbReference type="ARBA" id="ARBA00004642"/>
    </source>
</evidence>
<dbReference type="GO" id="GO:0006364">
    <property type="term" value="P:rRNA processing"/>
    <property type="evidence" value="ECO:0007669"/>
    <property type="project" value="TreeGrafter"/>
</dbReference>
<dbReference type="InterPro" id="IPR011687">
    <property type="entry name" value="Nop53/GLTSCR2"/>
</dbReference>
<reference evidence="9" key="2">
    <citation type="submission" date="2010-04" db="EMBL/GenBank/DDBJ databases">
        <authorList>
            <person name="Buell R."/>
            <person name="Hamilton J."/>
            <person name="Hostetler J."/>
        </authorList>
    </citation>
    <scope>NUCLEOTIDE SEQUENCE [LARGE SCALE GENOMIC DNA]</scope>
    <source>
        <strain evidence="9">DAOM:BR144</strain>
    </source>
</reference>
<name>K3WKF7_GLOUD</name>
<feature type="compositionally biased region" description="Acidic residues" evidence="7">
    <location>
        <begin position="216"/>
        <end position="228"/>
    </location>
</feature>
<protein>
    <recommendedName>
        <fullName evidence="4">Ribosome biogenesis protein NOP53</fullName>
    </recommendedName>
</protein>
<dbReference type="PANTHER" id="PTHR14211">
    <property type="entry name" value="GLIOMA SUPPRESSOR CANDIDATE REGION GENE 2"/>
    <property type="match status" value="1"/>
</dbReference>
<organism evidence="8 9">
    <name type="scientific">Globisporangium ultimum (strain ATCC 200006 / CBS 805.95 / DAOM BR144)</name>
    <name type="common">Pythium ultimum</name>
    <dbReference type="NCBI Taxonomy" id="431595"/>
    <lineage>
        <taxon>Eukaryota</taxon>
        <taxon>Sar</taxon>
        <taxon>Stramenopiles</taxon>
        <taxon>Oomycota</taxon>
        <taxon>Peronosporomycetes</taxon>
        <taxon>Pythiales</taxon>
        <taxon>Pythiaceae</taxon>
        <taxon>Globisporangium</taxon>
    </lineage>
</organism>
<evidence type="ECO:0000256" key="4">
    <source>
        <dbReference type="ARBA" id="ARBA00018339"/>
    </source>
</evidence>
<evidence type="ECO:0000313" key="9">
    <source>
        <dbReference type="Proteomes" id="UP000019132"/>
    </source>
</evidence>
<dbReference type="PANTHER" id="PTHR14211:SF7">
    <property type="entry name" value="RIBOSOME BIOGENESIS PROTEIN NOP53"/>
    <property type="match status" value="1"/>
</dbReference>
<evidence type="ECO:0000256" key="7">
    <source>
        <dbReference type="SAM" id="MobiDB-lite"/>
    </source>
</evidence>
<evidence type="ECO:0000256" key="5">
    <source>
        <dbReference type="ARBA" id="ARBA00022517"/>
    </source>
</evidence>
<dbReference type="AlphaFoldDB" id="K3WKF7"/>
<keyword evidence="5" id="KW-0690">Ribosome biogenesis</keyword>
<dbReference type="GO" id="GO:0000027">
    <property type="term" value="P:ribosomal large subunit assembly"/>
    <property type="evidence" value="ECO:0007669"/>
    <property type="project" value="TreeGrafter"/>
</dbReference>
<reference evidence="8" key="3">
    <citation type="submission" date="2015-02" db="UniProtKB">
        <authorList>
            <consortium name="EnsemblProtists"/>
        </authorList>
    </citation>
    <scope>IDENTIFICATION</scope>
    <source>
        <strain evidence="8">DAOM BR144</strain>
    </source>
</reference>
<evidence type="ECO:0000313" key="8">
    <source>
        <dbReference type="EnsemblProtists" id="PYU1_T005449"/>
    </source>
</evidence>
<proteinExistence type="inferred from homology"/>
<evidence type="ECO:0000256" key="1">
    <source>
        <dbReference type="ARBA" id="ARBA00004604"/>
    </source>
</evidence>
<feature type="region of interest" description="Disordered" evidence="7">
    <location>
        <begin position="91"/>
        <end position="121"/>
    </location>
</feature>
<dbReference type="VEuPathDB" id="FungiDB:PYU1_G005438"/>
<comment type="similarity">
    <text evidence="3">Belongs to the NOP53 family.</text>
</comment>
<dbReference type="STRING" id="431595.K3WKF7"/>
<dbReference type="GO" id="GO:0008097">
    <property type="term" value="F:5S rRNA binding"/>
    <property type="evidence" value="ECO:0007669"/>
    <property type="project" value="TreeGrafter"/>
</dbReference>
<dbReference type="InParanoid" id="K3WKF7"/>
<comment type="subcellular location">
    <subcellularLocation>
        <location evidence="1">Nucleus</location>
        <location evidence="1">Nucleolus</location>
    </subcellularLocation>
    <subcellularLocation>
        <location evidence="2">Nucleus</location>
        <location evidence="2">Nucleoplasm</location>
    </subcellularLocation>
</comment>
<keyword evidence="6" id="KW-0539">Nucleus</keyword>
<accession>K3WKF7</accession>
<sequence length="274" mass="30826">MAPKRRLSKRVREIGAQVEASIREDGEDHKFQAAASEQLFQIDAKGGVDVALTKKQKLLLMQKDPLVKSRKFKSDKASKFELEAIQKIKAQQEQQAPGIAPKKAATPVTLNAWGSDGTVPEPKELKELDEYVAPAVIKKTKRRKLTAPTVHKISKVQVAAPGQSYHPEFAAHQDVMAEAVAQELERQDIREEMAKPVAAGMSEETLQYIDTRGSDEESESEEEEESDSENPKKKKKMPGVVTKSQRNKRSRHKQMELEHSQRRQEKSIIKQINA</sequence>
<dbReference type="Pfam" id="PF07767">
    <property type="entry name" value="Nop53"/>
    <property type="match status" value="1"/>
</dbReference>
<dbReference type="GO" id="GO:0005654">
    <property type="term" value="C:nucleoplasm"/>
    <property type="evidence" value="ECO:0007669"/>
    <property type="project" value="UniProtKB-SubCell"/>
</dbReference>
<dbReference type="Proteomes" id="UP000019132">
    <property type="component" value="Unassembled WGS sequence"/>
</dbReference>